<accession>A0AAV7M675</accession>
<protein>
    <submittedName>
        <fullName evidence="2">Uncharacterized protein</fullName>
    </submittedName>
</protein>
<dbReference type="AlphaFoldDB" id="A0AAV7M675"/>
<reference evidence="2" key="1">
    <citation type="journal article" date="2022" name="bioRxiv">
        <title>Sequencing and chromosome-scale assembly of the giantPleurodeles waltlgenome.</title>
        <authorList>
            <person name="Brown T."/>
            <person name="Elewa A."/>
            <person name="Iarovenko S."/>
            <person name="Subramanian E."/>
            <person name="Araus A.J."/>
            <person name="Petzold A."/>
            <person name="Susuki M."/>
            <person name="Suzuki K.-i.T."/>
            <person name="Hayashi T."/>
            <person name="Toyoda A."/>
            <person name="Oliveira C."/>
            <person name="Osipova E."/>
            <person name="Leigh N.D."/>
            <person name="Simon A."/>
            <person name="Yun M.H."/>
        </authorList>
    </citation>
    <scope>NUCLEOTIDE SEQUENCE</scope>
    <source>
        <strain evidence="2">20211129_DDA</strain>
        <tissue evidence="2">Liver</tissue>
    </source>
</reference>
<dbReference type="Proteomes" id="UP001066276">
    <property type="component" value="Chromosome 10"/>
</dbReference>
<dbReference type="EMBL" id="JANPWB010000014">
    <property type="protein sequence ID" value="KAJ1098723.1"/>
    <property type="molecule type" value="Genomic_DNA"/>
</dbReference>
<evidence type="ECO:0000313" key="3">
    <source>
        <dbReference type="Proteomes" id="UP001066276"/>
    </source>
</evidence>
<comment type="caution">
    <text evidence="2">The sequence shown here is derived from an EMBL/GenBank/DDBJ whole genome shotgun (WGS) entry which is preliminary data.</text>
</comment>
<organism evidence="2 3">
    <name type="scientific">Pleurodeles waltl</name>
    <name type="common">Iberian ribbed newt</name>
    <dbReference type="NCBI Taxonomy" id="8319"/>
    <lineage>
        <taxon>Eukaryota</taxon>
        <taxon>Metazoa</taxon>
        <taxon>Chordata</taxon>
        <taxon>Craniata</taxon>
        <taxon>Vertebrata</taxon>
        <taxon>Euteleostomi</taxon>
        <taxon>Amphibia</taxon>
        <taxon>Batrachia</taxon>
        <taxon>Caudata</taxon>
        <taxon>Salamandroidea</taxon>
        <taxon>Salamandridae</taxon>
        <taxon>Pleurodelinae</taxon>
        <taxon>Pleurodeles</taxon>
    </lineage>
</organism>
<feature type="region of interest" description="Disordered" evidence="1">
    <location>
        <begin position="1"/>
        <end position="31"/>
    </location>
</feature>
<name>A0AAV7M675_PLEWA</name>
<evidence type="ECO:0000256" key="1">
    <source>
        <dbReference type="SAM" id="MobiDB-lite"/>
    </source>
</evidence>
<proteinExistence type="predicted"/>
<keyword evidence="3" id="KW-1185">Reference proteome</keyword>
<evidence type="ECO:0000313" key="2">
    <source>
        <dbReference type="EMBL" id="KAJ1098723.1"/>
    </source>
</evidence>
<gene>
    <name evidence="2" type="ORF">NDU88_003830</name>
</gene>
<sequence>MPAAEALAPPVMGDTVHGPLLDTAEREGGRSQDRLFRRERLRASVRASLASQGHLLPQFLFTSSPHGSQSFPYRSHVLCGKIVSVVATAQSAIGACPLPESAAFAACHAAHASPLSRSVPALCGTTVLSLTVL</sequence>